<dbReference type="Pfam" id="PF12680">
    <property type="entry name" value="SnoaL_2"/>
    <property type="match status" value="1"/>
</dbReference>
<keyword evidence="3" id="KW-1185">Reference proteome</keyword>
<name>A0A3M8AHS3_9MICO</name>
<dbReference type="InterPro" id="IPR009959">
    <property type="entry name" value="Cyclase_SnoaL-like"/>
</dbReference>
<dbReference type="InterPro" id="IPR037401">
    <property type="entry name" value="SnoaL-like"/>
</dbReference>
<gene>
    <name evidence="2" type="ORF">EDM22_06380</name>
</gene>
<comment type="caution">
    <text evidence="2">The sequence shown here is derived from an EMBL/GenBank/DDBJ whole genome shotgun (WGS) entry which is preliminary data.</text>
</comment>
<dbReference type="OrthoDB" id="129343at2"/>
<evidence type="ECO:0000313" key="2">
    <source>
        <dbReference type="EMBL" id="RNB50629.1"/>
    </source>
</evidence>
<protein>
    <submittedName>
        <fullName evidence="2">Polyketide cyclase</fullName>
    </submittedName>
</protein>
<dbReference type="RefSeq" id="WP_122936230.1">
    <property type="nucleotide sequence ID" value="NZ_JBHSNT010000068.1"/>
</dbReference>
<feature type="domain" description="SnoaL-like" evidence="1">
    <location>
        <begin position="10"/>
        <end position="106"/>
    </location>
</feature>
<dbReference type="SUPFAM" id="SSF54427">
    <property type="entry name" value="NTF2-like"/>
    <property type="match status" value="1"/>
</dbReference>
<proteinExistence type="predicted"/>
<dbReference type="Gene3D" id="3.10.450.50">
    <property type="match status" value="1"/>
</dbReference>
<sequence length="124" mass="13862">MSTDNRAAFERFVELFYTRKRVADAFAELVADDYRQHNPTIGDGPAAAIAMLTPKFDGSPDARFEVQRILVDGDLAMVHVKASRPGAPDAAVADIYRFEDGRIVEHWDVLQQVPVHAAHDHPMF</sequence>
<dbReference type="EMBL" id="RHHB01000007">
    <property type="protein sequence ID" value="RNB50629.1"/>
    <property type="molecule type" value="Genomic_DNA"/>
</dbReference>
<organism evidence="2 3">
    <name type="scientific">Agromyces tardus</name>
    <dbReference type="NCBI Taxonomy" id="2583849"/>
    <lineage>
        <taxon>Bacteria</taxon>
        <taxon>Bacillati</taxon>
        <taxon>Actinomycetota</taxon>
        <taxon>Actinomycetes</taxon>
        <taxon>Micrococcales</taxon>
        <taxon>Microbacteriaceae</taxon>
        <taxon>Agromyces</taxon>
    </lineage>
</organism>
<dbReference type="Proteomes" id="UP000275048">
    <property type="component" value="Unassembled WGS sequence"/>
</dbReference>
<reference evidence="2 3" key="1">
    <citation type="submission" date="2018-10" db="EMBL/GenBank/DDBJ databases">
        <title>Isolation, diversity and antibacterial activity of antinobacteria from the wheat rhizosphere soil.</title>
        <authorList>
            <person name="Sun T."/>
        </authorList>
    </citation>
    <scope>NUCLEOTIDE SEQUENCE [LARGE SCALE GENOMIC DNA]</scope>
    <source>
        <strain evidence="2 3">SJ-23</strain>
    </source>
</reference>
<dbReference type="AlphaFoldDB" id="A0A3M8AHS3"/>
<dbReference type="InterPro" id="IPR032710">
    <property type="entry name" value="NTF2-like_dom_sf"/>
</dbReference>
<evidence type="ECO:0000259" key="1">
    <source>
        <dbReference type="Pfam" id="PF12680"/>
    </source>
</evidence>
<accession>A0A3M8AHS3</accession>
<evidence type="ECO:0000313" key="3">
    <source>
        <dbReference type="Proteomes" id="UP000275048"/>
    </source>
</evidence>
<dbReference type="PANTHER" id="PTHR38436">
    <property type="entry name" value="POLYKETIDE CYCLASE SNOAL-LIKE DOMAIN"/>
    <property type="match status" value="1"/>
</dbReference>
<dbReference type="GO" id="GO:0030638">
    <property type="term" value="P:polyketide metabolic process"/>
    <property type="evidence" value="ECO:0007669"/>
    <property type="project" value="InterPro"/>
</dbReference>
<dbReference type="PANTHER" id="PTHR38436:SF1">
    <property type="entry name" value="ESTER CYCLASE"/>
    <property type="match status" value="1"/>
</dbReference>